<keyword evidence="1" id="KW-0732">Signal</keyword>
<dbReference type="RefSeq" id="WP_345193291.1">
    <property type="nucleotide sequence ID" value="NZ_BAABJJ010000042.1"/>
</dbReference>
<proteinExistence type="predicted"/>
<accession>A0ABP9GUQ0</accession>
<sequence>MKNSILILLALLLINCTSDDAKPKNDNPELLGKWRVIEQLADPGDGSGTFQPINSNRTVEFFSNGTVTASGTLCFMGTENNSGSGTFVLDSESGLNGGEITPNDCNSDFYRISFEIESSNLILWYPCIEGCGEKFVKIL</sequence>
<dbReference type="EMBL" id="BAABJJ010000042">
    <property type="protein sequence ID" value="GAA4953627.1"/>
    <property type="molecule type" value="Genomic_DNA"/>
</dbReference>
<evidence type="ECO:0000313" key="2">
    <source>
        <dbReference type="EMBL" id="GAA4953627.1"/>
    </source>
</evidence>
<organism evidence="2 3">
    <name type="scientific">Algibacter agarivorans</name>
    <dbReference type="NCBI Taxonomy" id="1109741"/>
    <lineage>
        <taxon>Bacteria</taxon>
        <taxon>Pseudomonadati</taxon>
        <taxon>Bacteroidota</taxon>
        <taxon>Flavobacteriia</taxon>
        <taxon>Flavobacteriales</taxon>
        <taxon>Flavobacteriaceae</taxon>
        <taxon>Algibacter</taxon>
    </lineage>
</organism>
<evidence type="ECO:0008006" key="4">
    <source>
        <dbReference type="Google" id="ProtNLM"/>
    </source>
</evidence>
<feature type="chain" id="PRO_5046458487" description="Lipocalin-like domain-containing protein" evidence="1">
    <location>
        <begin position="22"/>
        <end position="139"/>
    </location>
</feature>
<evidence type="ECO:0000256" key="1">
    <source>
        <dbReference type="SAM" id="SignalP"/>
    </source>
</evidence>
<feature type="signal peptide" evidence="1">
    <location>
        <begin position="1"/>
        <end position="21"/>
    </location>
</feature>
<comment type="caution">
    <text evidence="2">The sequence shown here is derived from an EMBL/GenBank/DDBJ whole genome shotgun (WGS) entry which is preliminary data.</text>
</comment>
<gene>
    <name evidence="2" type="ORF">GCM10023314_29020</name>
</gene>
<name>A0ABP9GUQ0_9FLAO</name>
<protein>
    <recommendedName>
        <fullName evidence="4">Lipocalin-like domain-containing protein</fullName>
    </recommendedName>
</protein>
<keyword evidence="3" id="KW-1185">Reference proteome</keyword>
<dbReference type="Proteomes" id="UP001501302">
    <property type="component" value="Unassembled WGS sequence"/>
</dbReference>
<reference evidence="3" key="1">
    <citation type="journal article" date="2019" name="Int. J. Syst. Evol. Microbiol.">
        <title>The Global Catalogue of Microorganisms (GCM) 10K type strain sequencing project: providing services to taxonomists for standard genome sequencing and annotation.</title>
        <authorList>
            <consortium name="The Broad Institute Genomics Platform"/>
            <consortium name="The Broad Institute Genome Sequencing Center for Infectious Disease"/>
            <person name="Wu L."/>
            <person name="Ma J."/>
        </authorList>
    </citation>
    <scope>NUCLEOTIDE SEQUENCE [LARGE SCALE GENOMIC DNA]</scope>
    <source>
        <strain evidence="3">JCM 18285</strain>
    </source>
</reference>
<evidence type="ECO:0000313" key="3">
    <source>
        <dbReference type="Proteomes" id="UP001501302"/>
    </source>
</evidence>